<dbReference type="Gene3D" id="1.10.530.10">
    <property type="match status" value="1"/>
</dbReference>
<dbReference type="AlphaFoldDB" id="A0AAW2B6H5"/>
<dbReference type="InterPro" id="IPR023346">
    <property type="entry name" value="Lysozyme-like_dom_sf"/>
</dbReference>
<evidence type="ECO:0000256" key="4">
    <source>
        <dbReference type="ARBA" id="ARBA00022723"/>
    </source>
</evidence>
<keyword evidence="7" id="KW-0422">Lactose biosynthesis</keyword>
<evidence type="ECO:0000256" key="1">
    <source>
        <dbReference type="ARBA" id="ARBA00002592"/>
    </source>
</evidence>
<dbReference type="PROSITE" id="PS00128">
    <property type="entry name" value="GLYCOSYL_HYDROL_F22_1"/>
    <property type="match status" value="1"/>
</dbReference>
<organism evidence="13 14">
    <name type="scientific">Culter alburnus</name>
    <name type="common">Topmouth culter</name>
    <dbReference type="NCBI Taxonomy" id="194366"/>
    <lineage>
        <taxon>Eukaryota</taxon>
        <taxon>Metazoa</taxon>
        <taxon>Chordata</taxon>
        <taxon>Craniata</taxon>
        <taxon>Vertebrata</taxon>
        <taxon>Euteleostomi</taxon>
        <taxon>Actinopterygii</taxon>
        <taxon>Neopterygii</taxon>
        <taxon>Teleostei</taxon>
        <taxon>Ostariophysi</taxon>
        <taxon>Cypriniformes</taxon>
        <taxon>Xenocyprididae</taxon>
        <taxon>Xenocypridinae</taxon>
        <taxon>Culter</taxon>
    </lineage>
</organism>
<evidence type="ECO:0000256" key="2">
    <source>
        <dbReference type="ARBA" id="ARBA00004613"/>
    </source>
</evidence>
<keyword evidence="8" id="KW-1015">Disulfide bond</keyword>
<dbReference type="GO" id="GO:0005576">
    <property type="term" value="C:extracellular region"/>
    <property type="evidence" value="ECO:0007669"/>
    <property type="project" value="UniProtKB-SubCell"/>
</dbReference>
<evidence type="ECO:0000256" key="7">
    <source>
        <dbReference type="ARBA" id="ARBA00023091"/>
    </source>
</evidence>
<keyword evidence="3" id="KW-0964">Secreted</keyword>
<evidence type="ECO:0000313" key="13">
    <source>
        <dbReference type="EMBL" id="KAK9981546.1"/>
    </source>
</evidence>
<dbReference type="PANTHER" id="PTHR11407:SF32">
    <property type="entry name" value="ALPHA-LACTALBUMIN"/>
    <property type="match status" value="1"/>
</dbReference>
<evidence type="ECO:0000256" key="5">
    <source>
        <dbReference type="ARBA" id="ARBA00022743"/>
    </source>
</evidence>
<dbReference type="GO" id="GO:0003796">
    <property type="term" value="F:lysozyme activity"/>
    <property type="evidence" value="ECO:0007669"/>
    <property type="project" value="TreeGrafter"/>
</dbReference>
<dbReference type="SMART" id="SM00263">
    <property type="entry name" value="LYZ1"/>
    <property type="match status" value="1"/>
</dbReference>
<feature type="domain" description="Glycosyl hydrolases family 22 (GH22)" evidence="12">
    <location>
        <begin position="133"/>
        <end position="151"/>
    </location>
</feature>
<gene>
    <name evidence="13" type="ORF">ABG768_001073</name>
</gene>
<feature type="chain" id="PRO_5043979870" description="Lactose synthase B protein" evidence="11">
    <location>
        <begin position="20"/>
        <end position="199"/>
    </location>
</feature>
<evidence type="ECO:0000256" key="11">
    <source>
        <dbReference type="SAM" id="SignalP"/>
    </source>
</evidence>
<dbReference type="PANTHER" id="PTHR11407">
    <property type="entry name" value="LYSOZYME C"/>
    <property type="match status" value="1"/>
</dbReference>
<evidence type="ECO:0000256" key="6">
    <source>
        <dbReference type="ARBA" id="ARBA00022837"/>
    </source>
</evidence>
<accession>A0AAW2B6H5</accession>
<dbReference type="InterPro" id="IPR019799">
    <property type="entry name" value="Glyco_hydro_22_CS"/>
</dbReference>
<reference evidence="13 14" key="1">
    <citation type="submission" date="2024-05" db="EMBL/GenBank/DDBJ databases">
        <title>A high-quality chromosomal-level genome assembly of Topmouth culter (Culter alburnus).</title>
        <authorList>
            <person name="Zhao H."/>
        </authorList>
    </citation>
    <scope>NUCLEOTIDE SEQUENCE [LARGE SCALE GENOMIC DNA]</scope>
    <source>
        <strain evidence="13">CATC2023</strain>
        <tissue evidence="13">Muscle</tissue>
    </source>
</reference>
<evidence type="ECO:0000256" key="3">
    <source>
        <dbReference type="ARBA" id="ARBA00022525"/>
    </source>
</evidence>
<evidence type="ECO:0000256" key="10">
    <source>
        <dbReference type="SAM" id="MobiDB-lite"/>
    </source>
</evidence>
<keyword evidence="14" id="KW-1185">Reference proteome</keyword>
<dbReference type="Proteomes" id="UP001479290">
    <property type="component" value="Unassembled WGS sequence"/>
</dbReference>
<evidence type="ECO:0000313" key="14">
    <source>
        <dbReference type="Proteomes" id="UP001479290"/>
    </source>
</evidence>
<comment type="caution">
    <text evidence="13">The sequence shown here is derived from an EMBL/GenBank/DDBJ whole genome shotgun (WGS) entry which is preliminary data.</text>
</comment>
<evidence type="ECO:0000256" key="9">
    <source>
        <dbReference type="ARBA" id="ARBA00031746"/>
    </source>
</evidence>
<dbReference type="GO" id="GO:0050829">
    <property type="term" value="P:defense response to Gram-negative bacterium"/>
    <property type="evidence" value="ECO:0007669"/>
    <property type="project" value="TreeGrafter"/>
</dbReference>
<comment type="function">
    <text evidence="1">Regulatory subunit of lactose synthase, changes the substrate specificity of galactosyltransferase in the mammary gland making glucose a good acceptor substrate for this enzyme. This enables LS to synthesize lactose, the major carbohydrate component of milk. In other tissues, galactosyltransferase transfers galactose onto the N-acetylglucosamine of the oligosaccharide chains in glycoproteins.</text>
</comment>
<dbReference type="Pfam" id="PF00062">
    <property type="entry name" value="Lys"/>
    <property type="match status" value="1"/>
</dbReference>
<keyword evidence="6" id="KW-0106">Calcium</keyword>
<feature type="compositionally biased region" description="Basic and acidic residues" evidence="10">
    <location>
        <begin position="67"/>
        <end position="77"/>
    </location>
</feature>
<comment type="subcellular location">
    <subcellularLocation>
        <location evidence="2">Secreted</location>
    </subcellularLocation>
</comment>
<dbReference type="GO" id="GO:0050830">
    <property type="term" value="P:defense response to Gram-positive bacterium"/>
    <property type="evidence" value="ECO:0007669"/>
    <property type="project" value="TreeGrafter"/>
</dbReference>
<dbReference type="EMBL" id="JAWDJR010000001">
    <property type="protein sequence ID" value="KAK9981546.1"/>
    <property type="molecule type" value="Genomic_DNA"/>
</dbReference>
<dbReference type="GO" id="GO:0005989">
    <property type="term" value="P:lactose biosynthetic process"/>
    <property type="evidence" value="ECO:0007669"/>
    <property type="project" value="UniProtKB-KW"/>
</dbReference>
<dbReference type="GO" id="GO:0046872">
    <property type="term" value="F:metal ion binding"/>
    <property type="evidence" value="ECO:0007669"/>
    <property type="project" value="UniProtKB-KW"/>
</dbReference>
<keyword evidence="11" id="KW-0732">Signal</keyword>
<dbReference type="SUPFAM" id="SSF53955">
    <property type="entry name" value="Lysozyme-like"/>
    <property type="match status" value="1"/>
</dbReference>
<keyword evidence="5" id="KW-0494">Milk protein</keyword>
<dbReference type="InterPro" id="IPR001916">
    <property type="entry name" value="Glyco_hydro_22"/>
</dbReference>
<sequence length="199" mass="21894">MKMLAAVVVLFLAAGLSDSVILTKCGLKQQLQTSLTLPPNTTNVLAQIVCHVQLTSNFNTSAIKTINETEKPHESQGPRRGRSAKNVRPTKVTPKPHLESGEDKNEFWTLYGLFQLSDHVVCNSTQRHSLNLCGLTCNKLLDNDISDDLACVQVLINKMTAVIPDPETAKHIHKMISLIYQPECANAKASVYFADCPQP</sequence>
<keyword evidence="4" id="KW-0479">Metal-binding</keyword>
<evidence type="ECO:0000259" key="12">
    <source>
        <dbReference type="PROSITE" id="PS00128"/>
    </source>
</evidence>
<proteinExistence type="predicted"/>
<feature type="signal peptide" evidence="11">
    <location>
        <begin position="1"/>
        <end position="19"/>
    </location>
</feature>
<dbReference type="PROSITE" id="PS51348">
    <property type="entry name" value="GLYCOSYL_HYDROL_F22_2"/>
    <property type="match status" value="1"/>
</dbReference>
<evidence type="ECO:0000256" key="8">
    <source>
        <dbReference type="ARBA" id="ARBA00023157"/>
    </source>
</evidence>
<protein>
    <recommendedName>
        <fullName evidence="9">Lactose synthase B protein</fullName>
    </recommendedName>
</protein>
<feature type="region of interest" description="Disordered" evidence="10">
    <location>
        <begin position="67"/>
        <end position="100"/>
    </location>
</feature>
<name>A0AAW2B6H5_CULAL</name>